<dbReference type="SUPFAM" id="SSF53850">
    <property type="entry name" value="Periplasmic binding protein-like II"/>
    <property type="match status" value="1"/>
</dbReference>
<accession>A0ABR7RFV0</accession>
<dbReference type="Pfam" id="PF03401">
    <property type="entry name" value="TctC"/>
    <property type="match status" value="1"/>
</dbReference>
<keyword evidence="2" id="KW-0732">Signal</keyword>
<evidence type="ECO:0000313" key="3">
    <source>
        <dbReference type="EMBL" id="MBC9205209.1"/>
    </source>
</evidence>
<dbReference type="PANTHER" id="PTHR42928:SF5">
    <property type="entry name" value="BLR1237 PROTEIN"/>
    <property type="match status" value="1"/>
</dbReference>
<dbReference type="PANTHER" id="PTHR42928">
    <property type="entry name" value="TRICARBOXYLATE-BINDING PROTEIN"/>
    <property type="match status" value="1"/>
</dbReference>
<dbReference type="InterPro" id="IPR005064">
    <property type="entry name" value="BUG"/>
</dbReference>
<evidence type="ECO:0000256" key="2">
    <source>
        <dbReference type="SAM" id="SignalP"/>
    </source>
</evidence>
<reference evidence="3 4" key="1">
    <citation type="journal article" date="2013" name="Int. J. Syst. Evol. Microbiol.">
        <title>Roseomonas aerophila sp. nov., isolated from air.</title>
        <authorList>
            <person name="Kim S.J."/>
            <person name="Weon H.Y."/>
            <person name="Ahn J.H."/>
            <person name="Hong S.B."/>
            <person name="Seok S.J."/>
            <person name="Whang K.S."/>
            <person name="Kwon S.W."/>
        </authorList>
    </citation>
    <scope>NUCLEOTIDE SEQUENCE [LARGE SCALE GENOMIC DNA]</scope>
    <source>
        <strain evidence="3 4">NBRC 108923</strain>
    </source>
</reference>
<evidence type="ECO:0000313" key="4">
    <source>
        <dbReference type="Proteomes" id="UP000626026"/>
    </source>
</evidence>
<dbReference type="CDD" id="cd13578">
    <property type="entry name" value="PBP2_Bug27"/>
    <property type="match status" value="1"/>
</dbReference>
<protein>
    <submittedName>
        <fullName evidence="3">Tripartite tricarboxylate transporter substrate binding protein</fullName>
    </submittedName>
</protein>
<sequence length="324" mass="34021">MPTRRALLLGAATLAAPALATRHALAQPGVRPIRFVVPFAAGGGADIVARLFTEDLSRALGAPVVIDNRPGMAGSLGADSVAKSAADGTNILICTPGVQMTNPFLYPSLPYNAETDFTPIIHLAELPNLLVVHPAVPAKSVAELVAYLKAKPGSLNFSSTGPGSSSHLAAELFKVMAGVEMTHVPYRGSGPALIDLMAGRVEVAVDSFTAMIQPVREGSLRALGISTVERRPEYPDIPAIAETLPGYEASTLLYIAAPAGVPQPVVQRLNAAFNDILRTPGIRTRFQELGMVPTGGSPQALQEIITTQTAKWRRVIQLSGAKVE</sequence>
<comment type="similarity">
    <text evidence="1">Belongs to the UPF0065 (bug) family.</text>
</comment>
<gene>
    <name evidence="3" type="ORF">IBL26_00060</name>
</gene>
<organism evidence="3 4">
    <name type="scientific">Teichococcus aerophilus</name>
    <dbReference type="NCBI Taxonomy" id="1224513"/>
    <lineage>
        <taxon>Bacteria</taxon>
        <taxon>Pseudomonadati</taxon>
        <taxon>Pseudomonadota</taxon>
        <taxon>Alphaproteobacteria</taxon>
        <taxon>Acetobacterales</taxon>
        <taxon>Roseomonadaceae</taxon>
        <taxon>Roseomonas</taxon>
    </lineage>
</organism>
<proteinExistence type="inferred from homology"/>
<dbReference type="Gene3D" id="3.40.190.10">
    <property type="entry name" value="Periplasmic binding protein-like II"/>
    <property type="match status" value="1"/>
</dbReference>
<dbReference type="PIRSF" id="PIRSF017082">
    <property type="entry name" value="YflP"/>
    <property type="match status" value="1"/>
</dbReference>
<dbReference type="PROSITE" id="PS51318">
    <property type="entry name" value="TAT"/>
    <property type="match status" value="1"/>
</dbReference>
<dbReference type="InterPro" id="IPR042100">
    <property type="entry name" value="Bug_dom1"/>
</dbReference>
<feature type="signal peptide" evidence="2">
    <location>
        <begin position="1"/>
        <end position="26"/>
    </location>
</feature>
<comment type="caution">
    <text evidence="3">The sequence shown here is derived from an EMBL/GenBank/DDBJ whole genome shotgun (WGS) entry which is preliminary data.</text>
</comment>
<keyword evidence="4" id="KW-1185">Reference proteome</keyword>
<evidence type="ECO:0000256" key="1">
    <source>
        <dbReference type="ARBA" id="ARBA00006987"/>
    </source>
</evidence>
<dbReference type="Proteomes" id="UP000626026">
    <property type="component" value="Unassembled WGS sequence"/>
</dbReference>
<feature type="chain" id="PRO_5045714891" evidence="2">
    <location>
        <begin position="27"/>
        <end position="324"/>
    </location>
</feature>
<dbReference type="EMBL" id="JACTVA010000001">
    <property type="protein sequence ID" value="MBC9205209.1"/>
    <property type="molecule type" value="Genomic_DNA"/>
</dbReference>
<dbReference type="RefSeq" id="WP_187782395.1">
    <property type="nucleotide sequence ID" value="NZ_JACTVA010000001.1"/>
</dbReference>
<name>A0ABR7RFV0_9PROT</name>
<dbReference type="InterPro" id="IPR006311">
    <property type="entry name" value="TAT_signal"/>
</dbReference>
<dbReference type="Gene3D" id="3.40.190.150">
    <property type="entry name" value="Bordetella uptake gene, domain 1"/>
    <property type="match status" value="1"/>
</dbReference>